<gene>
    <name evidence="2" type="ORF">FA09DRAFT_213735</name>
</gene>
<dbReference type="Proteomes" id="UP000245946">
    <property type="component" value="Unassembled WGS sequence"/>
</dbReference>
<name>A0A316ZD65_9BASI</name>
<evidence type="ECO:0000313" key="2">
    <source>
        <dbReference type="EMBL" id="PWN99630.1"/>
    </source>
</evidence>
<keyword evidence="3" id="KW-1185">Reference proteome</keyword>
<dbReference type="AlphaFoldDB" id="A0A316ZD65"/>
<reference evidence="2 3" key="1">
    <citation type="journal article" date="2018" name="Mol. Biol. Evol.">
        <title>Broad Genomic Sampling Reveals a Smut Pathogenic Ancestry of the Fungal Clade Ustilaginomycotina.</title>
        <authorList>
            <person name="Kijpornyongpan T."/>
            <person name="Mondo S.J."/>
            <person name="Barry K."/>
            <person name="Sandor L."/>
            <person name="Lee J."/>
            <person name="Lipzen A."/>
            <person name="Pangilinan J."/>
            <person name="LaButti K."/>
            <person name="Hainaut M."/>
            <person name="Henrissat B."/>
            <person name="Grigoriev I.V."/>
            <person name="Spatafora J.W."/>
            <person name="Aime M.C."/>
        </authorList>
    </citation>
    <scope>NUCLEOTIDE SEQUENCE [LARGE SCALE GENOMIC DNA]</scope>
    <source>
        <strain evidence="2 3">MCA 4186</strain>
    </source>
</reference>
<evidence type="ECO:0000256" key="1">
    <source>
        <dbReference type="SAM" id="MobiDB-lite"/>
    </source>
</evidence>
<proteinExistence type="predicted"/>
<accession>A0A316ZD65</accession>
<evidence type="ECO:0000313" key="3">
    <source>
        <dbReference type="Proteomes" id="UP000245946"/>
    </source>
</evidence>
<feature type="compositionally biased region" description="Low complexity" evidence="1">
    <location>
        <begin position="131"/>
        <end position="140"/>
    </location>
</feature>
<feature type="region of interest" description="Disordered" evidence="1">
    <location>
        <begin position="107"/>
        <end position="156"/>
    </location>
</feature>
<sequence length="156" mass="16820">MWEVMRSGRWPCAPLASGCWQVREASRPAPPRRALTRIPDFRAAPRLLAPAFFVGYKASTQPPRQLSPHQSPSCYSAEAQRRAVASAQQECRCRLGQGCASRMAKVSSDAAQRGRDGGVALRCRPCSATSGPLPTLAPPRRAAHRLRPGHAAPPAS</sequence>
<organism evidence="2 3">
    <name type="scientific">Tilletiopsis washingtonensis</name>
    <dbReference type="NCBI Taxonomy" id="58919"/>
    <lineage>
        <taxon>Eukaryota</taxon>
        <taxon>Fungi</taxon>
        <taxon>Dikarya</taxon>
        <taxon>Basidiomycota</taxon>
        <taxon>Ustilaginomycotina</taxon>
        <taxon>Exobasidiomycetes</taxon>
        <taxon>Entylomatales</taxon>
        <taxon>Entylomatales incertae sedis</taxon>
        <taxon>Tilletiopsis</taxon>
    </lineage>
</organism>
<dbReference type="GeneID" id="37267050"/>
<dbReference type="RefSeq" id="XP_025599909.1">
    <property type="nucleotide sequence ID" value="XM_025739504.1"/>
</dbReference>
<dbReference type="EMBL" id="KZ819287">
    <property type="protein sequence ID" value="PWN99630.1"/>
    <property type="molecule type" value="Genomic_DNA"/>
</dbReference>
<protein>
    <submittedName>
        <fullName evidence="2">Uncharacterized protein</fullName>
    </submittedName>
</protein>